<dbReference type="GO" id="GO:0016491">
    <property type="term" value="F:oxidoreductase activity"/>
    <property type="evidence" value="ECO:0007669"/>
    <property type="project" value="UniProtKB-KW"/>
</dbReference>
<dbReference type="OrthoDB" id="48988at2759"/>
<keyword evidence="4" id="KW-1185">Reference proteome</keyword>
<evidence type="ECO:0000256" key="1">
    <source>
        <dbReference type="ARBA" id="ARBA00023002"/>
    </source>
</evidence>
<evidence type="ECO:0000313" key="4">
    <source>
        <dbReference type="Proteomes" id="UP000620124"/>
    </source>
</evidence>
<dbReference type="PANTHER" id="PTHR43364">
    <property type="entry name" value="NADH-SPECIFIC METHYLGLYOXAL REDUCTASE-RELATED"/>
    <property type="match status" value="1"/>
</dbReference>
<reference evidence="3" key="1">
    <citation type="submission" date="2020-05" db="EMBL/GenBank/DDBJ databases">
        <title>Mycena genomes resolve the evolution of fungal bioluminescence.</title>
        <authorList>
            <person name="Tsai I.J."/>
        </authorList>
    </citation>
    <scope>NUCLEOTIDE SEQUENCE</scope>
    <source>
        <strain evidence="3">CCC161011</strain>
    </source>
</reference>
<dbReference type="InterPro" id="IPR036812">
    <property type="entry name" value="NAD(P)_OxRdtase_dom_sf"/>
</dbReference>
<dbReference type="Gene3D" id="3.20.20.100">
    <property type="entry name" value="NADP-dependent oxidoreductase domain"/>
    <property type="match status" value="1"/>
</dbReference>
<dbReference type="InterPro" id="IPR050523">
    <property type="entry name" value="AKR_Detox_Biosynth"/>
</dbReference>
<proteinExistence type="predicted"/>
<sequence>MDLCQHDAYRPGCPIYIKPGSNCIRFSENKWPPPRPSHLQLAVLNTFNPPVRLGNSGLKVSEIILECMSYGPSKWRPWMLDEESIEHIKYAYVTTRVDSSESCFCRDRRDDQGAPVIVQLNCGRRFNECIRMQVRHPVGKTLDVNSLEFFLGGPDNQGYVNQFGLSRKHILASVQVSLRRLQLEYIDLLQCHRFDYNTPIAETVGV</sequence>
<dbReference type="PANTHER" id="PTHR43364:SF4">
    <property type="entry name" value="NAD(P)-LINKED OXIDOREDUCTASE SUPERFAMILY PROTEIN"/>
    <property type="match status" value="1"/>
</dbReference>
<organism evidence="3 4">
    <name type="scientific">Mycena venus</name>
    <dbReference type="NCBI Taxonomy" id="2733690"/>
    <lineage>
        <taxon>Eukaryota</taxon>
        <taxon>Fungi</taxon>
        <taxon>Dikarya</taxon>
        <taxon>Basidiomycota</taxon>
        <taxon>Agaricomycotina</taxon>
        <taxon>Agaricomycetes</taxon>
        <taxon>Agaricomycetidae</taxon>
        <taxon>Agaricales</taxon>
        <taxon>Marasmiineae</taxon>
        <taxon>Mycenaceae</taxon>
        <taxon>Mycena</taxon>
    </lineage>
</organism>
<keyword evidence="1" id="KW-0560">Oxidoreductase</keyword>
<dbReference type="SUPFAM" id="SSF51430">
    <property type="entry name" value="NAD(P)-linked oxidoreductase"/>
    <property type="match status" value="1"/>
</dbReference>
<dbReference type="AlphaFoldDB" id="A0A8H6X612"/>
<evidence type="ECO:0000259" key="2">
    <source>
        <dbReference type="Pfam" id="PF00248"/>
    </source>
</evidence>
<comment type="caution">
    <text evidence="3">The sequence shown here is derived from an EMBL/GenBank/DDBJ whole genome shotgun (WGS) entry which is preliminary data.</text>
</comment>
<dbReference type="InterPro" id="IPR023210">
    <property type="entry name" value="NADP_OxRdtase_dom"/>
</dbReference>
<accession>A0A8H6X612</accession>
<feature type="domain" description="NADP-dependent oxidoreductase" evidence="2">
    <location>
        <begin position="160"/>
        <end position="205"/>
    </location>
</feature>
<evidence type="ECO:0000313" key="3">
    <source>
        <dbReference type="EMBL" id="KAF7335003.1"/>
    </source>
</evidence>
<name>A0A8H6X612_9AGAR</name>
<protein>
    <submittedName>
        <fullName evidence="3">Aldo/keto reductase</fullName>
    </submittedName>
</protein>
<dbReference type="Proteomes" id="UP000620124">
    <property type="component" value="Unassembled WGS sequence"/>
</dbReference>
<gene>
    <name evidence="3" type="ORF">MVEN_02250500</name>
</gene>
<dbReference type="EMBL" id="JACAZI010000025">
    <property type="protein sequence ID" value="KAF7335003.1"/>
    <property type="molecule type" value="Genomic_DNA"/>
</dbReference>
<dbReference type="Pfam" id="PF00248">
    <property type="entry name" value="Aldo_ket_red"/>
    <property type="match status" value="1"/>
</dbReference>